<dbReference type="SUPFAM" id="SSF53448">
    <property type="entry name" value="Nucleotide-diphospho-sugar transferases"/>
    <property type="match status" value="1"/>
</dbReference>
<comment type="caution">
    <text evidence="2">The sequence shown here is derived from an EMBL/GenBank/DDBJ whole genome shotgun (WGS) entry which is preliminary data.</text>
</comment>
<accession>A0A1G1XRA0</accession>
<dbReference type="Proteomes" id="UP000176260">
    <property type="component" value="Unassembled WGS sequence"/>
</dbReference>
<sequence>MLDNKVWIVIPAYNEEQNISGVISQLKEITSNIVVVDDCSTDNTAEIVRSQNINLLQHIVNRGQGAALQTGTEFALGQGAEIIVHFDADRQMQVKDIAKVIAPIIENNADIVFGSRFLVKGNNIPWAKKYFILWPAKIFNWLFTGIKLSDAHCGFRALAKNAAQKISITQDNMAHATEILDQVRLHNLKYQEAPVEILYHEYGQKFASGLRIIRDLVLAKIIKK</sequence>
<dbReference type="AlphaFoldDB" id="A0A1G1XRA0"/>
<dbReference type="InterPro" id="IPR050256">
    <property type="entry name" value="Glycosyltransferase_2"/>
</dbReference>
<dbReference type="InterPro" id="IPR001173">
    <property type="entry name" value="Glyco_trans_2-like"/>
</dbReference>
<gene>
    <name evidence="2" type="ORF">A2Y67_02005</name>
</gene>
<dbReference type="Pfam" id="PF00535">
    <property type="entry name" value="Glycos_transf_2"/>
    <property type="match status" value="1"/>
</dbReference>
<dbReference type="PANTHER" id="PTHR48090">
    <property type="entry name" value="UNDECAPRENYL-PHOSPHATE 4-DEOXY-4-FORMAMIDO-L-ARABINOSE TRANSFERASE-RELATED"/>
    <property type="match status" value="1"/>
</dbReference>
<feature type="domain" description="Glycosyltransferase 2-like" evidence="1">
    <location>
        <begin position="8"/>
        <end position="166"/>
    </location>
</feature>
<proteinExistence type="predicted"/>
<reference evidence="2 3" key="1">
    <citation type="journal article" date="2016" name="Nat. Commun.">
        <title>Thousands of microbial genomes shed light on interconnected biogeochemical processes in an aquifer system.</title>
        <authorList>
            <person name="Anantharaman K."/>
            <person name="Brown C.T."/>
            <person name="Hug L.A."/>
            <person name="Sharon I."/>
            <person name="Castelle C.J."/>
            <person name="Probst A.J."/>
            <person name="Thomas B.C."/>
            <person name="Singh A."/>
            <person name="Wilkins M.J."/>
            <person name="Karaoz U."/>
            <person name="Brodie E.L."/>
            <person name="Williams K.H."/>
            <person name="Hubbard S.S."/>
            <person name="Banfield J.F."/>
        </authorList>
    </citation>
    <scope>NUCLEOTIDE SEQUENCE [LARGE SCALE GENOMIC DNA]</scope>
</reference>
<evidence type="ECO:0000259" key="1">
    <source>
        <dbReference type="Pfam" id="PF00535"/>
    </source>
</evidence>
<dbReference type="PANTHER" id="PTHR48090:SF7">
    <property type="entry name" value="RFBJ PROTEIN"/>
    <property type="match status" value="1"/>
</dbReference>
<dbReference type="InterPro" id="IPR029044">
    <property type="entry name" value="Nucleotide-diphossugar_trans"/>
</dbReference>
<dbReference type="EMBL" id="MHIA01000017">
    <property type="protein sequence ID" value="OGY42136.1"/>
    <property type="molecule type" value="Genomic_DNA"/>
</dbReference>
<name>A0A1G1XRA0_9BACT</name>
<protein>
    <recommendedName>
        <fullName evidence="1">Glycosyltransferase 2-like domain-containing protein</fullName>
    </recommendedName>
</protein>
<dbReference type="Gene3D" id="3.90.550.10">
    <property type="entry name" value="Spore Coat Polysaccharide Biosynthesis Protein SpsA, Chain A"/>
    <property type="match status" value="1"/>
</dbReference>
<dbReference type="CDD" id="cd04179">
    <property type="entry name" value="DPM_DPG-synthase_like"/>
    <property type="match status" value="1"/>
</dbReference>
<evidence type="ECO:0000313" key="2">
    <source>
        <dbReference type="EMBL" id="OGY42136.1"/>
    </source>
</evidence>
<organism evidence="2 3">
    <name type="scientific">Candidatus Buchananbacteria bacterium RBG_13_39_9</name>
    <dbReference type="NCBI Taxonomy" id="1797531"/>
    <lineage>
        <taxon>Bacteria</taxon>
        <taxon>Candidatus Buchananiibacteriota</taxon>
    </lineage>
</organism>
<evidence type="ECO:0000313" key="3">
    <source>
        <dbReference type="Proteomes" id="UP000176260"/>
    </source>
</evidence>